<dbReference type="EMBL" id="CAKOGP040001761">
    <property type="protein sequence ID" value="CAJ1950320.1"/>
    <property type="molecule type" value="Genomic_DNA"/>
</dbReference>
<feature type="region of interest" description="Disordered" evidence="1">
    <location>
        <begin position="117"/>
        <end position="144"/>
    </location>
</feature>
<evidence type="ECO:0000313" key="2">
    <source>
        <dbReference type="EMBL" id="CAJ1950320.1"/>
    </source>
</evidence>
<evidence type="ECO:0000313" key="3">
    <source>
        <dbReference type="Proteomes" id="UP001295423"/>
    </source>
</evidence>
<feature type="region of interest" description="Disordered" evidence="1">
    <location>
        <begin position="306"/>
        <end position="357"/>
    </location>
</feature>
<reference evidence="2" key="1">
    <citation type="submission" date="2023-08" db="EMBL/GenBank/DDBJ databases">
        <authorList>
            <person name="Audoor S."/>
            <person name="Bilcke G."/>
        </authorList>
    </citation>
    <scope>NUCLEOTIDE SEQUENCE</scope>
</reference>
<feature type="compositionally biased region" description="Low complexity" evidence="1">
    <location>
        <begin position="345"/>
        <end position="356"/>
    </location>
</feature>
<dbReference type="Proteomes" id="UP001295423">
    <property type="component" value="Unassembled WGS sequence"/>
</dbReference>
<organism evidence="2 3">
    <name type="scientific">Cylindrotheca closterium</name>
    <dbReference type="NCBI Taxonomy" id="2856"/>
    <lineage>
        <taxon>Eukaryota</taxon>
        <taxon>Sar</taxon>
        <taxon>Stramenopiles</taxon>
        <taxon>Ochrophyta</taxon>
        <taxon>Bacillariophyta</taxon>
        <taxon>Bacillariophyceae</taxon>
        <taxon>Bacillariophycidae</taxon>
        <taxon>Bacillariales</taxon>
        <taxon>Bacillariaceae</taxon>
        <taxon>Cylindrotheca</taxon>
    </lineage>
</organism>
<feature type="compositionally biased region" description="Low complexity" evidence="1">
    <location>
        <begin position="308"/>
        <end position="338"/>
    </location>
</feature>
<keyword evidence="3" id="KW-1185">Reference proteome</keyword>
<feature type="compositionally biased region" description="Basic and acidic residues" evidence="1">
    <location>
        <begin position="27"/>
        <end position="38"/>
    </location>
</feature>
<feature type="compositionally biased region" description="Polar residues" evidence="1">
    <location>
        <begin position="123"/>
        <end position="139"/>
    </location>
</feature>
<feature type="compositionally biased region" description="Basic and acidic residues" evidence="1">
    <location>
        <begin position="383"/>
        <end position="396"/>
    </location>
</feature>
<comment type="caution">
    <text evidence="2">The sequence shown here is derived from an EMBL/GenBank/DDBJ whole genome shotgun (WGS) entry which is preliminary data.</text>
</comment>
<proteinExistence type="predicted"/>
<feature type="region of interest" description="Disordered" evidence="1">
    <location>
        <begin position="27"/>
        <end position="73"/>
    </location>
</feature>
<evidence type="ECO:0000256" key="1">
    <source>
        <dbReference type="SAM" id="MobiDB-lite"/>
    </source>
</evidence>
<feature type="region of interest" description="Disordered" evidence="1">
    <location>
        <begin position="380"/>
        <end position="415"/>
    </location>
</feature>
<gene>
    <name evidence="2" type="ORF">CYCCA115_LOCUS12530</name>
</gene>
<sequence length="415" mass="45844">MATVAAEAPSKKPEDVRAAAMAVLKLADERTEKGDTVAKHRSPLPANSPGAKRNSLSQRRGSQTDKRGSFNFLSWGKKQMDDMKEQMNKLDEKFLAMQFEQEEKIKKVYDKKTAEWSEVLTPQKKNNPRGTPDTPTSPAETPPIVSSIKETLQKDMDKAKEDVQTTMSRFRTSFAGFTQKLVAPQPQVPLKPPSVDEQIVAELEQLHELMTLCHTLLAEKDDLINQIDYDPDPRLPYTIKKLEASLGRMDQLMEAGIDGQFQDDTTQICVSTYERLILTLEKCNSPLVKSNAFAFAKDLEGDSEFDETSAAATPAPALDTSTDTAASKTTTEEAAASTTEDKPTETTTTTAVTTPDLELDGLDADMDIDLVAFEIGSDDEDDILKNLDADEKKTDDVANQANDSADDDFIKDMFE</sequence>
<accession>A0AAD2JHP0</accession>
<name>A0AAD2JHP0_9STRA</name>
<dbReference type="AlphaFoldDB" id="A0AAD2JHP0"/>
<protein>
    <submittedName>
        <fullName evidence="2">Uncharacterized protein</fullName>
    </submittedName>
</protein>